<evidence type="ECO:0000313" key="2">
    <source>
        <dbReference type="Proteomes" id="UP000054217"/>
    </source>
</evidence>
<organism evidence="1 2">
    <name type="scientific">Pisolithus tinctorius Marx 270</name>
    <dbReference type="NCBI Taxonomy" id="870435"/>
    <lineage>
        <taxon>Eukaryota</taxon>
        <taxon>Fungi</taxon>
        <taxon>Dikarya</taxon>
        <taxon>Basidiomycota</taxon>
        <taxon>Agaricomycotina</taxon>
        <taxon>Agaricomycetes</taxon>
        <taxon>Agaricomycetidae</taxon>
        <taxon>Boletales</taxon>
        <taxon>Sclerodermatineae</taxon>
        <taxon>Pisolithaceae</taxon>
        <taxon>Pisolithus</taxon>
    </lineage>
</organism>
<sequence>MFKVRPSLISCTVTTPQTSDSLTIHSTQFQPTMIKGYINLHKNKPTRTTSSDIQTLPIYSAKLSTCTTTPPSFKAHCQHDSYEP</sequence>
<proteinExistence type="predicted"/>
<evidence type="ECO:0000313" key="1">
    <source>
        <dbReference type="EMBL" id="KIO06659.1"/>
    </source>
</evidence>
<gene>
    <name evidence="1" type="ORF">M404DRAFT_998783</name>
</gene>
<dbReference type="EMBL" id="KN831962">
    <property type="protein sequence ID" value="KIO06659.1"/>
    <property type="molecule type" value="Genomic_DNA"/>
</dbReference>
<dbReference type="AlphaFoldDB" id="A0A0C3PFG2"/>
<reference evidence="2" key="2">
    <citation type="submission" date="2015-01" db="EMBL/GenBank/DDBJ databases">
        <title>Evolutionary Origins and Diversification of the Mycorrhizal Mutualists.</title>
        <authorList>
            <consortium name="DOE Joint Genome Institute"/>
            <consortium name="Mycorrhizal Genomics Consortium"/>
            <person name="Kohler A."/>
            <person name="Kuo A."/>
            <person name="Nagy L.G."/>
            <person name="Floudas D."/>
            <person name="Copeland A."/>
            <person name="Barry K.W."/>
            <person name="Cichocki N."/>
            <person name="Veneault-Fourrey C."/>
            <person name="LaButti K."/>
            <person name="Lindquist E.A."/>
            <person name="Lipzen A."/>
            <person name="Lundell T."/>
            <person name="Morin E."/>
            <person name="Murat C."/>
            <person name="Riley R."/>
            <person name="Ohm R."/>
            <person name="Sun H."/>
            <person name="Tunlid A."/>
            <person name="Henrissat B."/>
            <person name="Grigoriev I.V."/>
            <person name="Hibbett D.S."/>
            <person name="Martin F."/>
        </authorList>
    </citation>
    <scope>NUCLEOTIDE SEQUENCE [LARGE SCALE GENOMIC DNA]</scope>
    <source>
        <strain evidence="2">Marx 270</strain>
    </source>
</reference>
<reference evidence="1 2" key="1">
    <citation type="submission" date="2014-04" db="EMBL/GenBank/DDBJ databases">
        <authorList>
            <consortium name="DOE Joint Genome Institute"/>
            <person name="Kuo A."/>
            <person name="Kohler A."/>
            <person name="Costa M.D."/>
            <person name="Nagy L.G."/>
            <person name="Floudas D."/>
            <person name="Copeland A."/>
            <person name="Barry K.W."/>
            <person name="Cichocki N."/>
            <person name="Veneault-Fourrey C."/>
            <person name="LaButti K."/>
            <person name="Lindquist E.A."/>
            <person name="Lipzen A."/>
            <person name="Lundell T."/>
            <person name="Morin E."/>
            <person name="Murat C."/>
            <person name="Sun H."/>
            <person name="Tunlid A."/>
            <person name="Henrissat B."/>
            <person name="Grigoriev I.V."/>
            <person name="Hibbett D.S."/>
            <person name="Martin F."/>
            <person name="Nordberg H.P."/>
            <person name="Cantor M.N."/>
            <person name="Hua S.X."/>
        </authorList>
    </citation>
    <scope>NUCLEOTIDE SEQUENCE [LARGE SCALE GENOMIC DNA]</scope>
    <source>
        <strain evidence="1 2">Marx 270</strain>
    </source>
</reference>
<accession>A0A0C3PFG2</accession>
<protein>
    <submittedName>
        <fullName evidence="1">Uncharacterized protein</fullName>
    </submittedName>
</protein>
<name>A0A0C3PFG2_PISTI</name>
<keyword evidence="2" id="KW-1185">Reference proteome</keyword>
<dbReference type="HOGENOM" id="CLU_2528346_0_0_1"/>
<dbReference type="Proteomes" id="UP000054217">
    <property type="component" value="Unassembled WGS sequence"/>
</dbReference>
<dbReference type="InParanoid" id="A0A0C3PFG2"/>